<evidence type="ECO:0008006" key="4">
    <source>
        <dbReference type="Google" id="ProtNLM"/>
    </source>
</evidence>
<dbReference type="AlphaFoldDB" id="A0A327QAW0"/>
<dbReference type="Proteomes" id="UP000249547">
    <property type="component" value="Unassembled WGS sequence"/>
</dbReference>
<evidence type="ECO:0000313" key="2">
    <source>
        <dbReference type="EMBL" id="RAJ01669.1"/>
    </source>
</evidence>
<feature type="transmembrane region" description="Helical" evidence="1">
    <location>
        <begin position="273"/>
        <end position="291"/>
    </location>
</feature>
<evidence type="ECO:0000313" key="3">
    <source>
        <dbReference type="Proteomes" id="UP000249547"/>
    </source>
</evidence>
<keyword evidence="1" id="KW-0472">Membrane</keyword>
<reference evidence="2 3" key="1">
    <citation type="submission" date="2018-06" db="EMBL/GenBank/DDBJ databases">
        <title>Genomic Encyclopedia of Archaeal and Bacterial Type Strains, Phase II (KMG-II): from individual species to whole genera.</title>
        <authorList>
            <person name="Goeker M."/>
        </authorList>
    </citation>
    <scope>NUCLEOTIDE SEQUENCE [LARGE SCALE GENOMIC DNA]</scope>
    <source>
        <strain evidence="2 3">DSM 23857</strain>
    </source>
</reference>
<accession>A0A327QAW0</accession>
<feature type="transmembrane region" description="Helical" evidence="1">
    <location>
        <begin position="205"/>
        <end position="222"/>
    </location>
</feature>
<dbReference type="OrthoDB" id="1111222at2"/>
<protein>
    <recommendedName>
        <fullName evidence="4">DUF4350 domain-containing protein</fullName>
    </recommendedName>
</protein>
<dbReference type="PROSITE" id="PS51257">
    <property type="entry name" value="PROKAR_LIPOPROTEIN"/>
    <property type="match status" value="1"/>
</dbReference>
<evidence type="ECO:0000256" key="1">
    <source>
        <dbReference type="SAM" id="Phobius"/>
    </source>
</evidence>
<organism evidence="2 3">
    <name type="scientific">Chitinophaga skermanii</name>
    <dbReference type="NCBI Taxonomy" id="331697"/>
    <lineage>
        <taxon>Bacteria</taxon>
        <taxon>Pseudomonadati</taxon>
        <taxon>Bacteroidota</taxon>
        <taxon>Chitinophagia</taxon>
        <taxon>Chitinophagales</taxon>
        <taxon>Chitinophagaceae</taxon>
        <taxon>Chitinophaga</taxon>
    </lineage>
</organism>
<keyword evidence="3" id="KW-1185">Reference proteome</keyword>
<name>A0A327QAW0_9BACT</name>
<sequence>MNKKTAYILLAVLGVLFACVVILSYSGKSKKNNAGDFLPSGISFNYKDKRAYGSYVAFNLLKQYFREESPTIVKRSIEKQMNLTPETERNCLYLVVAKTFYGTKTDATYLSTYVSLGNTAFIAATDPGARLAQEFGFDYRSAILDLGMRDTSQGFVNENLQPNFFHYDGYVSRGYFSKLDSSVTTIIGTNSEGRPNFIRMARGNGYIYISLNPVVFSNYFLLHGNNHQALAYMMASISGNTRKIYWDEYYKYKTSADSESEFSPWQVLMKHSTFRWALWLLIALLVAFVIFEGKRRQRIIPVVAPNNNSSLDFANTLGKLYYSHHNNANLARKMCVHFLEFVRSKYFISTQKLDEEFVRTLSRKSNYALADTDALVALVKDLRHCEQLSDTLLAHFYNLTFEFYQNAQ</sequence>
<comment type="caution">
    <text evidence="2">The sequence shown here is derived from an EMBL/GenBank/DDBJ whole genome shotgun (WGS) entry which is preliminary data.</text>
</comment>
<dbReference type="RefSeq" id="WP_111599305.1">
    <property type="nucleotide sequence ID" value="NZ_QLLL01000007.1"/>
</dbReference>
<proteinExistence type="predicted"/>
<keyword evidence="1" id="KW-0812">Transmembrane</keyword>
<keyword evidence="1" id="KW-1133">Transmembrane helix</keyword>
<gene>
    <name evidence="2" type="ORF">LX64_03887</name>
</gene>
<feature type="transmembrane region" description="Helical" evidence="1">
    <location>
        <begin position="6"/>
        <end position="25"/>
    </location>
</feature>
<dbReference type="EMBL" id="QLLL01000007">
    <property type="protein sequence ID" value="RAJ01669.1"/>
    <property type="molecule type" value="Genomic_DNA"/>
</dbReference>